<keyword evidence="1" id="KW-0677">Repeat</keyword>
<sequence>MDRKETAYRWIIASSLMLSFSLSALLSIVLPAVYKELLWKSALLRSGKENCSVGIMQIERAVQEMKSILSRNHRPTRQAYSSVPAAPGTLPPGIYAPQVQCEIQETQNHCCRPGPPGMPGLPGQNGEHGMPGHPGEPGISGKIMLNLTCEPSAKPPCPPCPQGLMGPPGMAGPRGDDGLPGFPAPNGVDGIPGLHGLDGPSGVEGSPGMDGPRGDPGIPAKAAALVEGEPGDIGKLGVSGPPGPPGESGLGGPPGISGPRGMKGHQGLPGPTGVQGPPGPVGKQGISGNNGVCPTYCANDGGVFYLNPKRH</sequence>
<reference evidence="4" key="1">
    <citation type="submission" date="2019-12" db="UniProtKB">
        <authorList>
            <consortium name="WormBaseParasite"/>
        </authorList>
    </citation>
    <scope>IDENTIFICATION</scope>
</reference>
<evidence type="ECO:0000256" key="2">
    <source>
        <dbReference type="SAM" id="MobiDB-lite"/>
    </source>
</evidence>
<dbReference type="PANTHER" id="PTHR24637">
    <property type="entry name" value="COLLAGEN"/>
    <property type="match status" value="1"/>
</dbReference>
<name>A0A5S6QE58_TRIMR</name>
<dbReference type="STRING" id="70415.A0A5S6QE58"/>
<evidence type="ECO:0000313" key="3">
    <source>
        <dbReference type="Proteomes" id="UP000046395"/>
    </source>
</evidence>
<dbReference type="WBParaSite" id="TMUE_1000005508.1">
    <property type="protein sequence ID" value="TMUE_1000005508.1"/>
    <property type="gene ID" value="WBGene00288780"/>
</dbReference>
<evidence type="ECO:0000256" key="1">
    <source>
        <dbReference type="ARBA" id="ARBA00022737"/>
    </source>
</evidence>
<organism evidence="3 4">
    <name type="scientific">Trichuris muris</name>
    <name type="common">Mouse whipworm</name>
    <dbReference type="NCBI Taxonomy" id="70415"/>
    <lineage>
        <taxon>Eukaryota</taxon>
        <taxon>Metazoa</taxon>
        <taxon>Ecdysozoa</taxon>
        <taxon>Nematoda</taxon>
        <taxon>Enoplea</taxon>
        <taxon>Dorylaimia</taxon>
        <taxon>Trichinellida</taxon>
        <taxon>Trichuridae</taxon>
        <taxon>Trichuris</taxon>
    </lineage>
</organism>
<dbReference type="Pfam" id="PF01391">
    <property type="entry name" value="Collagen"/>
    <property type="match status" value="2"/>
</dbReference>
<feature type="compositionally biased region" description="Low complexity" evidence="2">
    <location>
        <begin position="266"/>
        <end position="275"/>
    </location>
</feature>
<feature type="compositionally biased region" description="Gly residues" evidence="2">
    <location>
        <begin position="246"/>
        <end position="255"/>
    </location>
</feature>
<proteinExistence type="predicted"/>
<dbReference type="PANTHER" id="PTHR24637:SF354">
    <property type="entry name" value="COLLAGEN"/>
    <property type="match status" value="1"/>
</dbReference>
<feature type="region of interest" description="Disordered" evidence="2">
    <location>
        <begin position="193"/>
        <end position="288"/>
    </location>
</feature>
<evidence type="ECO:0000313" key="4">
    <source>
        <dbReference type="WBParaSite" id="TMUE_1000005508.1"/>
    </source>
</evidence>
<protein>
    <submittedName>
        <fullName evidence="4">Nematode cuticle collagen N-terminal domain-containing protein</fullName>
    </submittedName>
</protein>
<dbReference type="AlphaFoldDB" id="A0A5S6QE58"/>
<keyword evidence="3" id="KW-1185">Reference proteome</keyword>
<dbReference type="InterPro" id="IPR008160">
    <property type="entry name" value="Collagen"/>
</dbReference>
<dbReference type="Proteomes" id="UP000046395">
    <property type="component" value="Unassembled WGS sequence"/>
</dbReference>
<accession>A0A5S6QE58</accession>